<organism evidence="8 9">
    <name type="scientific">Pontibacillus salicampi</name>
    <dbReference type="NCBI Taxonomy" id="1449801"/>
    <lineage>
        <taxon>Bacteria</taxon>
        <taxon>Bacillati</taxon>
        <taxon>Bacillota</taxon>
        <taxon>Bacilli</taxon>
        <taxon>Bacillales</taxon>
        <taxon>Bacillaceae</taxon>
        <taxon>Pontibacillus</taxon>
    </lineage>
</organism>
<comment type="caution">
    <text evidence="8">The sequence shown here is derived from an EMBL/GenBank/DDBJ whole genome shotgun (WGS) entry which is preliminary data.</text>
</comment>
<dbReference type="SUPFAM" id="SSF53271">
    <property type="entry name" value="PRTase-like"/>
    <property type="match status" value="1"/>
</dbReference>
<keyword evidence="7" id="KW-0812">Transmembrane</keyword>
<keyword evidence="9" id="KW-1185">Reference proteome</keyword>
<evidence type="ECO:0000256" key="2">
    <source>
        <dbReference type="ARBA" id="ARBA00022676"/>
    </source>
</evidence>
<accession>A0ABV6LNE7</accession>
<evidence type="ECO:0000256" key="6">
    <source>
        <dbReference type="NCBIfam" id="TIGR01744"/>
    </source>
</evidence>
<dbReference type="PANTHER" id="PTHR43864:SF1">
    <property type="entry name" value="XANTHINE PHOSPHORIBOSYLTRANSFERASE"/>
    <property type="match status" value="1"/>
</dbReference>
<dbReference type="InterPro" id="IPR000836">
    <property type="entry name" value="PRTase_dom"/>
</dbReference>
<dbReference type="PANTHER" id="PTHR43864">
    <property type="entry name" value="HYPOXANTHINE/GUANINE PHOSPHORIBOSYLTRANSFERASE"/>
    <property type="match status" value="1"/>
</dbReference>
<keyword evidence="7" id="KW-0472">Membrane</keyword>
<gene>
    <name evidence="5" type="primary">xpt</name>
    <name evidence="8" type="ORF">ACFFGV_10155</name>
</gene>
<evidence type="ECO:0000256" key="4">
    <source>
        <dbReference type="ARBA" id="ARBA00022726"/>
    </source>
</evidence>
<comment type="subcellular location">
    <subcellularLocation>
        <location evidence="5">Cytoplasm</location>
    </subcellularLocation>
</comment>
<feature type="binding site" evidence="5">
    <location>
        <position position="156"/>
    </location>
    <ligand>
        <name>xanthine</name>
        <dbReference type="ChEBI" id="CHEBI:17712"/>
    </ligand>
</feature>
<feature type="transmembrane region" description="Helical" evidence="7">
    <location>
        <begin position="54"/>
        <end position="78"/>
    </location>
</feature>
<dbReference type="InterPro" id="IPR029057">
    <property type="entry name" value="PRTase-like"/>
</dbReference>
<evidence type="ECO:0000256" key="3">
    <source>
        <dbReference type="ARBA" id="ARBA00022679"/>
    </source>
</evidence>
<dbReference type="NCBIfam" id="TIGR01744">
    <property type="entry name" value="XPRTase"/>
    <property type="match status" value="1"/>
</dbReference>
<comment type="subunit">
    <text evidence="5">Homodimer.</text>
</comment>
<dbReference type="HAMAP" id="MF_01184">
    <property type="entry name" value="XPRTase"/>
    <property type="match status" value="1"/>
</dbReference>
<dbReference type="RefSeq" id="WP_377347345.1">
    <property type="nucleotide sequence ID" value="NZ_JBHLTP010000008.1"/>
</dbReference>
<feature type="binding site" evidence="5">
    <location>
        <position position="20"/>
    </location>
    <ligand>
        <name>xanthine</name>
        <dbReference type="ChEBI" id="CHEBI:17712"/>
    </ligand>
</feature>
<dbReference type="InterPro" id="IPR010079">
    <property type="entry name" value="Xanthine_PRibTrfase"/>
</dbReference>
<reference evidence="8 9" key="1">
    <citation type="submission" date="2024-09" db="EMBL/GenBank/DDBJ databases">
        <authorList>
            <person name="Sun Q."/>
            <person name="Mori K."/>
        </authorList>
    </citation>
    <scope>NUCLEOTIDE SEQUENCE [LARGE SCALE GENOMIC DNA]</scope>
    <source>
        <strain evidence="8 9">NCAIM B.02529</strain>
    </source>
</reference>
<keyword evidence="1 5" id="KW-0963">Cytoplasm</keyword>
<keyword evidence="4 5" id="KW-0660">Purine salvage</keyword>
<dbReference type="InterPro" id="IPR050118">
    <property type="entry name" value="Pur/Pyrimidine_PRTase"/>
</dbReference>
<keyword evidence="3 5" id="KW-0808">Transferase</keyword>
<dbReference type="Gene3D" id="3.40.50.2020">
    <property type="match status" value="1"/>
</dbReference>
<comment type="catalytic activity">
    <reaction evidence="5">
        <text>XMP + diphosphate = xanthine + 5-phospho-alpha-D-ribose 1-diphosphate</text>
        <dbReference type="Rhea" id="RHEA:10800"/>
        <dbReference type="ChEBI" id="CHEBI:17712"/>
        <dbReference type="ChEBI" id="CHEBI:33019"/>
        <dbReference type="ChEBI" id="CHEBI:57464"/>
        <dbReference type="ChEBI" id="CHEBI:58017"/>
        <dbReference type="EC" id="2.4.2.22"/>
    </reaction>
</comment>
<dbReference type="EMBL" id="JBHLTP010000008">
    <property type="protein sequence ID" value="MFC0523920.1"/>
    <property type="molecule type" value="Genomic_DNA"/>
</dbReference>
<comment type="function">
    <text evidence="5">Converts the preformed base xanthine, a product of nucleic acid breakdown, to xanthosine 5'-monophosphate (XMP), so it can be reused for RNA or DNA synthesis.</text>
</comment>
<evidence type="ECO:0000256" key="7">
    <source>
        <dbReference type="SAM" id="Phobius"/>
    </source>
</evidence>
<keyword evidence="2 5" id="KW-0328">Glycosyltransferase</keyword>
<proteinExistence type="inferred from homology"/>
<sequence>MKLVEEKIKAEGKALDSQVLKVDSFMNHQVDPKFMKQIGDAFAKAFHGKRITKILTLESSGIAPAVMTGLVLGVPVLFGRKKTSLTLQNGLLSAEVYSFTKQESSTISVSAEYLQQTDVVLIIDDFLANGQAALGLLDICRQAGAEVAGIGAVIEKVFQDGGRKLREQGVMVESLAKITALEEGEVFFEEEVKA</sequence>
<comment type="pathway">
    <text evidence="5">Purine metabolism; XMP biosynthesis via salvage pathway; XMP from xanthine: step 1/1.</text>
</comment>
<dbReference type="CDD" id="cd06223">
    <property type="entry name" value="PRTases_typeI"/>
    <property type="match status" value="1"/>
</dbReference>
<dbReference type="GO" id="GO:0000310">
    <property type="term" value="F:xanthine phosphoribosyltransferase activity"/>
    <property type="evidence" value="ECO:0007669"/>
    <property type="project" value="UniProtKB-EC"/>
</dbReference>
<protein>
    <recommendedName>
        <fullName evidence="5 6">Xanthine phosphoribosyltransferase</fullName>
        <shortName evidence="5">XPRTase</shortName>
        <ecNumber evidence="5 6">2.4.2.22</ecNumber>
    </recommendedName>
</protein>
<keyword evidence="7" id="KW-1133">Transmembrane helix</keyword>
<dbReference type="NCBIfam" id="NF006671">
    <property type="entry name" value="PRK09219.1"/>
    <property type="match status" value="1"/>
</dbReference>
<dbReference type="EC" id="2.4.2.22" evidence="5 6"/>
<name>A0ABV6LNE7_9BACI</name>
<dbReference type="Proteomes" id="UP001589836">
    <property type="component" value="Unassembled WGS sequence"/>
</dbReference>
<comment type="similarity">
    <text evidence="5">Belongs to the purine/pyrimidine phosphoribosyltransferase family. Xpt subfamily.</text>
</comment>
<evidence type="ECO:0000313" key="8">
    <source>
        <dbReference type="EMBL" id="MFC0523920.1"/>
    </source>
</evidence>
<evidence type="ECO:0000256" key="1">
    <source>
        <dbReference type="ARBA" id="ARBA00022490"/>
    </source>
</evidence>
<feature type="binding site" evidence="5">
    <location>
        <begin position="128"/>
        <end position="132"/>
    </location>
    <ligand>
        <name>5-phospho-alpha-D-ribose 1-diphosphate</name>
        <dbReference type="ChEBI" id="CHEBI:58017"/>
    </ligand>
</feature>
<evidence type="ECO:0000313" key="9">
    <source>
        <dbReference type="Proteomes" id="UP001589836"/>
    </source>
</evidence>
<evidence type="ECO:0000256" key="5">
    <source>
        <dbReference type="HAMAP-Rule" id="MF_01184"/>
    </source>
</evidence>
<feature type="binding site" evidence="5">
    <location>
        <position position="27"/>
    </location>
    <ligand>
        <name>xanthine</name>
        <dbReference type="ChEBI" id="CHEBI:17712"/>
    </ligand>
</feature>